<feature type="transmembrane region" description="Helical" evidence="1">
    <location>
        <begin position="71"/>
        <end position="89"/>
    </location>
</feature>
<dbReference type="EMBL" id="CP044016">
    <property type="protein sequence ID" value="QES89220.1"/>
    <property type="molecule type" value="Genomic_DNA"/>
</dbReference>
<feature type="transmembrane region" description="Helical" evidence="1">
    <location>
        <begin position="220"/>
        <end position="242"/>
    </location>
</feature>
<dbReference type="AlphaFoldDB" id="A0A5P2G646"/>
<feature type="transmembrane region" description="Helical" evidence="1">
    <location>
        <begin position="109"/>
        <end position="129"/>
    </location>
</feature>
<dbReference type="KEGG" id="arac:E0W69_011285"/>
<evidence type="ECO:0000256" key="1">
    <source>
        <dbReference type="SAM" id="Phobius"/>
    </source>
</evidence>
<evidence type="ECO:0000313" key="4">
    <source>
        <dbReference type="Proteomes" id="UP000292424"/>
    </source>
</evidence>
<gene>
    <name evidence="3" type="ORF">E0W69_011285</name>
</gene>
<keyword evidence="4" id="KW-1185">Reference proteome</keyword>
<dbReference type="InterPro" id="IPR003675">
    <property type="entry name" value="Rce1/LyrA-like_dom"/>
</dbReference>
<feature type="domain" description="CAAX prenyl protease 2/Lysostaphin resistance protein A-like" evidence="2">
    <location>
        <begin position="189"/>
        <end position="290"/>
    </location>
</feature>
<dbReference type="GO" id="GO:0008237">
    <property type="term" value="F:metallopeptidase activity"/>
    <property type="evidence" value="ECO:0007669"/>
    <property type="project" value="UniProtKB-KW"/>
</dbReference>
<keyword evidence="1" id="KW-0472">Membrane</keyword>
<feature type="transmembrane region" description="Helical" evidence="1">
    <location>
        <begin position="39"/>
        <end position="59"/>
    </location>
</feature>
<dbReference type="GO" id="GO:0004175">
    <property type="term" value="F:endopeptidase activity"/>
    <property type="evidence" value="ECO:0007669"/>
    <property type="project" value="UniProtKB-ARBA"/>
</dbReference>
<keyword evidence="3" id="KW-0378">Hydrolase</keyword>
<keyword evidence="1" id="KW-1133">Transmembrane helix</keyword>
<feature type="transmembrane region" description="Helical" evidence="1">
    <location>
        <begin position="190"/>
        <end position="208"/>
    </location>
</feature>
<name>A0A5P2G646_9BACT</name>
<feature type="transmembrane region" description="Helical" evidence="1">
    <location>
        <begin position="302"/>
        <end position="321"/>
    </location>
</feature>
<keyword evidence="1" id="KW-0812">Transmembrane</keyword>
<feature type="transmembrane region" description="Helical" evidence="1">
    <location>
        <begin position="150"/>
        <end position="170"/>
    </location>
</feature>
<evidence type="ECO:0000259" key="2">
    <source>
        <dbReference type="Pfam" id="PF02517"/>
    </source>
</evidence>
<accession>A0A5P2G646</accession>
<dbReference type="Proteomes" id="UP000292424">
    <property type="component" value="Chromosome"/>
</dbReference>
<protein>
    <submittedName>
        <fullName evidence="3">CPBP family intramembrane metalloprotease</fullName>
    </submittedName>
</protein>
<keyword evidence="3" id="KW-0482">Metalloprotease</keyword>
<dbReference type="PANTHER" id="PTHR35797:SF1">
    <property type="entry name" value="PROTEASE"/>
    <property type="match status" value="1"/>
</dbReference>
<dbReference type="OrthoDB" id="9777755at2"/>
<dbReference type="Pfam" id="PF02517">
    <property type="entry name" value="Rce1-like"/>
    <property type="match status" value="1"/>
</dbReference>
<evidence type="ECO:0000313" key="3">
    <source>
        <dbReference type="EMBL" id="QES89220.1"/>
    </source>
</evidence>
<feature type="transmembrane region" description="Helical" evidence="1">
    <location>
        <begin position="254"/>
        <end position="273"/>
    </location>
</feature>
<dbReference type="RefSeq" id="WP_131330166.1">
    <property type="nucleotide sequence ID" value="NZ_CP044016.1"/>
</dbReference>
<sequence length="330" mass="38136">MKNIITKNPIISYLIICFLITYFFWFLPVLINLPKDVTFAYSLIGTCGPLLAGYFITLIRSNQKITISSKTIFLIAFLGTAITLGLRIYYTGKGLPDANGKIPTISEITPIGCLLFFNLCLIIGINFSNSTNQKLKENYIKTALFDKTKIKWYFFALLIFPIINITSYWIAKIIGTNTTDYFVKTDPKWFIGLFSTYFFFGGNEEYGWRGFFQKEIQKKYCPLVVVIIMTVVWSFWHFPLYFNGFYSTGGIKDLLPRFVFTLPISIIFTWLYNKSQYALLSTMILHAMLNNTDRTLGSSENIAILLMSFFCVYCIISDKMWKRNPYNPPI</sequence>
<dbReference type="InterPro" id="IPR042150">
    <property type="entry name" value="MmRce1-like"/>
</dbReference>
<reference evidence="3 4" key="1">
    <citation type="submission" date="2019-09" db="EMBL/GenBank/DDBJ databases">
        <title>Complete genome sequence of Arachidicoccus sp. B3-10 isolated from apple orchard soil.</title>
        <authorList>
            <person name="Kim H.S."/>
            <person name="Han K.-I."/>
            <person name="Suh M.K."/>
            <person name="Lee K.C."/>
            <person name="Eom M.K."/>
            <person name="Kim J.-S."/>
            <person name="Kang S.W."/>
            <person name="Sin Y."/>
            <person name="Lee J.-S."/>
        </authorList>
    </citation>
    <scope>NUCLEOTIDE SEQUENCE [LARGE SCALE GENOMIC DNA]</scope>
    <source>
        <strain evidence="3 4">B3-10</strain>
    </source>
</reference>
<dbReference type="GO" id="GO:0006508">
    <property type="term" value="P:proteolysis"/>
    <property type="evidence" value="ECO:0007669"/>
    <property type="project" value="UniProtKB-KW"/>
</dbReference>
<dbReference type="GO" id="GO:0080120">
    <property type="term" value="P:CAAX-box protein maturation"/>
    <property type="evidence" value="ECO:0007669"/>
    <property type="project" value="UniProtKB-ARBA"/>
</dbReference>
<keyword evidence="3" id="KW-0645">Protease</keyword>
<proteinExistence type="predicted"/>
<feature type="transmembrane region" description="Helical" evidence="1">
    <location>
        <begin position="12"/>
        <end position="33"/>
    </location>
</feature>
<organism evidence="3 4">
    <name type="scientific">Rhizosphaericola mali</name>
    <dbReference type="NCBI Taxonomy" id="2545455"/>
    <lineage>
        <taxon>Bacteria</taxon>
        <taxon>Pseudomonadati</taxon>
        <taxon>Bacteroidota</taxon>
        <taxon>Chitinophagia</taxon>
        <taxon>Chitinophagales</taxon>
        <taxon>Chitinophagaceae</taxon>
        <taxon>Rhizosphaericola</taxon>
    </lineage>
</organism>
<dbReference type="PANTHER" id="PTHR35797">
    <property type="entry name" value="PROTEASE-RELATED"/>
    <property type="match status" value="1"/>
</dbReference>